<evidence type="ECO:0000313" key="5">
    <source>
        <dbReference type="Proteomes" id="UP000559010"/>
    </source>
</evidence>
<dbReference type="PANTHER" id="PTHR21240">
    <property type="entry name" value="2-AMINO-3-CARBOXYLMUCONATE-6-SEMIALDEHYDE DECARBOXYLASE"/>
    <property type="match status" value="1"/>
</dbReference>
<accession>A0A848J3G6</accession>
<dbReference type="InterPro" id="IPR006680">
    <property type="entry name" value="Amidohydro-rel"/>
</dbReference>
<feature type="signal peptide" evidence="2">
    <location>
        <begin position="1"/>
        <end position="25"/>
    </location>
</feature>
<feature type="chain" id="PRO_5032586118" evidence="2">
    <location>
        <begin position="26"/>
        <end position="335"/>
    </location>
</feature>
<gene>
    <name evidence="4" type="ORF">HH304_11540</name>
</gene>
<dbReference type="GO" id="GO:0016787">
    <property type="term" value="F:hydrolase activity"/>
    <property type="evidence" value="ECO:0007669"/>
    <property type="project" value="UniProtKB-KW"/>
</dbReference>
<dbReference type="Proteomes" id="UP000559010">
    <property type="component" value="Unassembled WGS sequence"/>
</dbReference>
<dbReference type="SUPFAM" id="SSF51556">
    <property type="entry name" value="Metallo-dependent hydrolases"/>
    <property type="match status" value="1"/>
</dbReference>
<dbReference type="EMBL" id="JABBNU010000006">
    <property type="protein sequence ID" value="NMM49034.1"/>
    <property type="molecule type" value="Genomic_DNA"/>
</dbReference>
<dbReference type="RefSeq" id="WP_169681565.1">
    <property type="nucleotide sequence ID" value="NZ_JABBNU010000006.1"/>
</dbReference>
<dbReference type="GO" id="GO:0016831">
    <property type="term" value="F:carboxy-lyase activity"/>
    <property type="evidence" value="ECO:0007669"/>
    <property type="project" value="InterPro"/>
</dbReference>
<comment type="caution">
    <text evidence="4">The sequence shown here is derived from an EMBL/GenBank/DDBJ whole genome shotgun (WGS) entry which is preliminary data.</text>
</comment>
<name>A0A848J3G6_9BACT</name>
<keyword evidence="2" id="KW-0732">Signal</keyword>
<feature type="domain" description="Amidohydrolase-related" evidence="3">
    <location>
        <begin position="157"/>
        <end position="319"/>
    </location>
</feature>
<evidence type="ECO:0000259" key="3">
    <source>
        <dbReference type="Pfam" id="PF04909"/>
    </source>
</evidence>
<dbReference type="Pfam" id="PF04909">
    <property type="entry name" value="Amidohydro_2"/>
    <property type="match status" value="1"/>
</dbReference>
<organism evidence="4 5">
    <name type="scientific">Marinigracilibium pacificum</name>
    <dbReference type="NCBI Taxonomy" id="2729599"/>
    <lineage>
        <taxon>Bacteria</taxon>
        <taxon>Pseudomonadati</taxon>
        <taxon>Bacteroidota</taxon>
        <taxon>Cytophagia</taxon>
        <taxon>Cytophagales</taxon>
        <taxon>Flammeovirgaceae</taxon>
        <taxon>Marinigracilibium</taxon>
    </lineage>
</organism>
<keyword evidence="4" id="KW-0378">Hydrolase</keyword>
<proteinExistence type="predicted"/>
<protein>
    <submittedName>
        <fullName evidence="4">Amidohydrolase family protein</fullName>
    </submittedName>
</protein>
<evidence type="ECO:0000256" key="2">
    <source>
        <dbReference type="SAM" id="SignalP"/>
    </source>
</evidence>
<keyword evidence="5" id="KW-1185">Reference proteome</keyword>
<evidence type="ECO:0000256" key="1">
    <source>
        <dbReference type="ARBA" id="ARBA00023239"/>
    </source>
</evidence>
<evidence type="ECO:0000313" key="4">
    <source>
        <dbReference type="EMBL" id="NMM49034.1"/>
    </source>
</evidence>
<dbReference type="Gene3D" id="3.20.20.140">
    <property type="entry name" value="Metal-dependent hydrolases"/>
    <property type="match status" value="1"/>
</dbReference>
<sequence length="335" mass="37817">MKNLIFILTTTILISLFSSCNKSTASEDDQPKNHTEENLRYQGPIIDMHMHAYDKSNPLFGEVTNPTTGDKYMGSKDVASHEKETADMMEKHNIVMTMISSGSHQVVKKWASMHPQKVIKGQIIINPNEINIDSLKLWHNKGELDIIGEVAPNYAGIKPDDNSLTPLFDLAEELEIPIAYHILPGGPPGGVYFAYPETRASQARPLLIEEHLVSHPKVKIYIMHAGWPFVDEMKALMYAHPQVYVDLGVISWVLEEKELHNFLNELVDAGFGKRIMFGSDQMTFTGKIETAINHVNSAPLTMEVKEDIFYNNAARFLDLSLETIRQHKGHKNHSE</sequence>
<reference evidence="4 5" key="1">
    <citation type="submission" date="2020-04" db="EMBL/GenBank/DDBJ databases">
        <title>Flammeovirgaceae bacterium KN852 isolated from deep sea.</title>
        <authorList>
            <person name="Zhang D.-C."/>
        </authorList>
    </citation>
    <scope>NUCLEOTIDE SEQUENCE [LARGE SCALE GENOMIC DNA]</scope>
    <source>
        <strain evidence="4 5">KN852</strain>
    </source>
</reference>
<dbReference type="AlphaFoldDB" id="A0A848J3G6"/>
<keyword evidence="1" id="KW-0456">Lyase</keyword>
<dbReference type="InterPro" id="IPR032466">
    <property type="entry name" value="Metal_Hydrolase"/>
</dbReference>
<dbReference type="InterPro" id="IPR032465">
    <property type="entry name" value="ACMSD"/>
</dbReference>
<dbReference type="PROSITE" id="PS51257">
    <property type="entry name" value="PROKAR_LIPOPROTEIN"/>
    <property type="match status" value="1"/>
</dbReference>